<dbReference type="SUPFAM" id="SSF55874">
    <property type="entry name" value="ATPase domain of HSP90 chaperone/DNA topoisomerase II/histidine kinase"/>
    <property type="match status" value="1"/>
</dbReference>
<feature type="transmembrane region" description="Helical" evidence="10">
    <location>
        <begin position="6"/>
        <end position="25"/>
    </location>
</feature>
<keyword evidence="6 12" id="KW-0418">Kinase</keyword>
<evidence type="ECO:0000256" key="9">
    <source>
        <dbReference type="SAM" id="MobiDB-lite"/>
    </source>
</evidence>
<evidence type="ECO:0000256" key="10">
    <source>
        <dbReference type="SAM" id="Phobius"/>
    </source>
</evidence>
<accession>A0ABS4SZ01</accession>
<name>A0ABS4SZ01_9MICC</name>
<comment type="caution">
    <text evidence="12">The sequence shown here is derived from an EMBL/GenBank/DDBJ whole genome shotgun (WGS) entry which is preliminary data.</text>
</comment>
<dbReference type="InterPro" id="IPR003594">
    <property type="entry name" value="HATPase_dom"/>
</dbReference>
<dbReference type="Pfam" id="PF02518">
    <property type="entry name" value="HATPase_c"/>
    <property type="match status" value="1"/>
</dbReference>
<organism evidence="12 13">
    <name type="scientific">Nesterenkonia lacusekhoensis</name>
    <dbReference type="NCBI Taxonomy" id="150832"/>
    <lineage>
        <taxon>Bacteria</taxon>
        <taxon>Bacillati</taxon>
        <taxon>Actinomycetota</taxon>
        <taxon>Actinomycetes</taxon>
        <taxon>Micrococcales</taxon>
        <taxon>Micrococcaceae</taxon>
        <taxon>Nesterenkonia</taxon>
    </lineage>
</organism>
<evidence type="ECO:0000313" key="13">
    <source>
        <dbReference type="Proteomes" id="UP001519331"/>
    </source>
</evidence>
<keyword evidence="4" id="KW-0597">Phosphoprotein</keyword>
<dbReference type="EMBL" id="JAGINX010000001">
    <property type="protein sequence ID" value="MBP2317425.1"/>
    <property type="molecule type" value="Genomic_DNA"/>
</dbReference>
<dbReference type="InterPro" id="IPR036890">
    <property type="entry name" value="HATPase_C_sf"/>
</dbReference>
<protein>
    <recommendedName>
        <fullName evidence="8">Sensor-like histidine kinase SenX3</fullName>
        <ecNumber evidence="3">2.7.13.3</ecNumber>
    </recommendedName>
</protein>
<dbReference type="CDD" id="cd00082">
    <property type="entry name" value="HisKA"/>
    <property type="match status" value="1"/>
</dbReference>
<dbReference type="Gene3D" id="1.10.287.130">
    <property type="match status" value="1"/>
</dbReference>
<evidence type="ECO:0000313" key="12">
    <source>
        <dbReference type="EMBL" id="MBP2317425.1"/>
    </source>
</evidence>
<feature type="region of interest" description="Disordered" evidence="9">
    <location>
        <begin position="369"/>
        <end position="425"/>
    </location>
</feature>
<reference evidence="12 13" key="1">
    <citation type="submission" date="2021-03" db="EMBL/GenBank/DDBJ databases">
        <title>Sequencing the genomes of 1000 actinobacteria strains.</title>
        <authorList>
            <person name="Klenk H.-P."/>
        </authorList>
    </citation>
    <scope>NUCLEOTIDE SEQUENCE [LARGE SCALE GENOMIC DNA]</scope>
    <source>
        <strain evidence="12 13">DSM 12544</strain>
    </source>
</reference>
<keyword evidence="10" id="KW-1133">Transmembrane helix</keyword>
<dbReference type="InterPro" id="IPR004358">
    <property type="entry name" value="Sig_transdc_His_kin-like_C"/>
</dbReference>
<keyword evidence="7" id="KW-0902">Two-component regulatory system</keyword>
<proteinExistence type="predicted"/>
<dbReference type="CDD" id="cd00075">
    <property type="entry name" value="HATPase"/>
    <property type="match status" value="1"/>
</dbReference>
<dbReference type="PANTHER" id="PTHR45453">
    <property type="entry name" value="PHOSPHATE REGULON SENSOR PROTEIN PHOR"/>
    <property type="match status" value="1"/>
</dbReference>
<evidence type="ECO:0000256" key="3">
    <source>
        <dbReference type="ARBA" id="ARBA00012438"/>
    </source>
</evidence>
<dbReference type="SMART" id="SM00387">
    <property type="entry name" value="HATPase_c"/>
    <property type="match status" value="1"/>
</dbReference>
<dbReference type="Pfam" id="PF00512">
    <property type="entry name" value="HisKA"/>
    <property type="match status" value="1"/>
</dbReference>
<dbReference type="GO" id="GO:0004673">
    <property type="term" value="F:protein histidine kinase activity"/>
    <property type="evidence" value="ECO:0007669"/>
    <property type="project" value="UniProtKB-EC"/>
</dbReference>
<evidence type="ECO:0000256" key="6">
    <source>
        <dbReference type="ARBA" id="ARBA00022777"/>
    </source>
</evidence>
<dbReference type="InterPro" id="IPR003661">
    <property type="entry name" value="HisK_dim/P_dom"/>
</dbReference>
<dbReference type="Proteomes" id="UP001519331">
    <property type="component" value="Unassembled WGS sequence"/>
</dbReference>
<evidence type="ECO:0000256" key="7">
    <source>
        <dbReference type="ARBA" id="ARBA00023012"/>
    </source>
</evidence>
<dbReference type="SMART" id="SM00388">
    <property type="entry name" value="HisKA"/>
    <property type="match status" value="1"/>
</dbReference>
<evidence type="ECO:0000256" key="4">
    <source>
        <dbReference type="ARBA" id="ARBA00022553"/>
    </source>
</evidence>
<keyword evidence="5 12" id="KW-0808">Transferase</keyword>
<keyword evidence="13" id="KW-1185">Reference proteome</keyword>
<evidence type="ECO:0000256" key="8">
    <source>
        <dbReference type="ARBA" id="ARBA00039401"/>
    </source>
</evidence>
<keyword evidence="10" id="KW-0472">Membrane</keyword>
<dbReference type="EC" id="2.7.13.3" evidence="3"/>
<dbReference type="PROSITE" id="PS50109">
    <property type="entry name" value="HIS_KIN"/>
    <property type="match status" value="1"/>
</dbReference>
<gene>
    <name evidence="12" type="ORF">JOF45_000444</name>
</gene>
<evidence type="ECO:0000256" key="2">
    <source>
        <dbReference type="ARBA" id="ARBA00004236"/>
    </source>
</evidence>
<evidence type="ECO:0000256" key="5">
    <source>
        <dbReference type="ARBA" id="ARBA00022679"/>
    </source>
</evidence>
<evidence type="ECO:0000259" key="11">
    <source>
        <dbReference type="PROSITE" id="PS50109"/>
    </source>
</evidence>
<dbReference type="PRINTS" id="PR00344">
    <property type="entry name" value="BCTRLSENSOR"/>
</dbReference>
<keyword evidence="10" id="KW-0812">Transmembrane</keyword>
<feature type="domain" description="Histidine kinase" evidence="11">
    <location>
        <begin position="157"/>
        <end position="373"/>
    </location>
</feature>
<comment type="subcellular location">
    <subcellularLocation>
        <location evidence="2">Cell membrane</location>
    </subcellularLocation>
</comment>
<dbReference type="InterPro" id="IPR005467">
    <property type="entry name" value="His_kinase_dom"/>
</dbReference>
<dbReference type="PANTHER" id="PTHR45453:SF1">
    <property type="entry name" value="PHOSPHATE REGULON SENSOR PROTEIN PHOR"/>
    <property type="match status" value="1"/>
</dbReference>
<dbReference type="SUPFAM" id="SSF47384">
    <property type="entry name" value="Homodimeric domain of signal transducing histidine kinase"/>
    <property type="match status" value="1"/>
</dbReference>
<dbReference type="InterPro" id="IPR050351">
    <property type="entry name" value="BphY/WalK/GraS-like"/>
</dbReference>
<evidence type="ECO:0000256" key="1">
    <source>
        <dbReference type="ARBA" id="ARBA00000085"/>
    </source>
</evidence>
<comment type="catalytic activity">
    <reaction evidence="1">
        <text>ATP + protein L-histidine = ADP + protein N-phospho-L-histidine.</text>
        <dbReference type="EC" id="2.7.13.3"/>
    </reaction>
</comment>
<sequence>MDPLIIATISGVVGLALGVVGMHAFRVSERQRAAGIDVDEPTMPEGATEVLASLGLAYIVVDTVDGVVRANPSAYAFGLVRGHTVVHQELLNLTARVRADGVIIDQEYELPRGLRGEMSIVVHLRVAPLGDEYILILADDRTEFSRIEAVRNDFVANVSHELKTPVGAISLLTETIEDAADDPEAVTRFSQRLHKESRRLAALVQDIIELSRVQGKNIVHQGTPVDLHEVLSEAADRSRLPAESKNIEIRLGGSLPRRVHGDGDQLMMAFRNLIDNAVRYSPENTRVGIGLSSRDGIAQVTITDQGIGIAQEDQERIFERFYRVDTARSRQTGGTGLGLSIVKHVISNHGGEVSLWSQQGRGSTFTVRLPELDESMDSVDLPSSSRTEPEGQPSDQNPQRHAASETPHRTPAPDSPGSDPAGGKE</sequence>
<dbReference type="InterPro" id="IPR036097">
    <property type="entry name" value="HisK_dim/P_sf"/>
</dbReference>
<dbReference type="Gene3D" id="3.30.565.10">
    <property type="entry name" value="Histidine kinase-like ATPase, C-terminal domain"/>
    <property type="match status" value="1"/>
</dbReference>